<dbReference type="AlphaFoldDB" id="A0A0F7U9G0"/>
<protein>
    <submittedName>
        <fullName evidence="2">Uncharacterized protein</fullName>
    </submittedName>
</protein>
<feature type="region of interest" description="Disordered" evidence="1">
    <location>
        <begin position="158"/>
        <end position="236"/>
    </location>
</feature>
<name>A0A0F7U9G0_NEOCL</name>
<feature type="compositionally biased region" description="Basic residues" evidence="1">
    <location>
        <begin position="176"/>
        <end position="195"/>
    </location>
</feature>
<feature type="compositionally biased region" description="Polar residues" evidence="1">
    <location>
        <begin position="542"/>
        <end position="560"/>
    </location>
</feature>
<feature type="compositionally biased region" description="Low complexity" evidence="1">
    <location>
        <begin position="563"/>
        <end position="578"/>
    </location>
</feature>
<feature type="compositionally biased region" description="Polar residues" evidence="1">
    <location>
        <begin position="403"/>
        <end position="413"/>
    </location>
</feature>
<reference evidence="2" key="1">
    <citation type="journal article" date="2015" name="PLoS ONE">
        <title>Comprehensive Evaluation of Toxoplasma gondii VEG and Neospora caninum LIV Genomes with Tachyzoite Stage Transcriptome and Proteome Defines Novel Transcript Features.</title>
        <authorList>
            <person name="Ramaprasad A."/>
            <person name="Mourier T."/>
            <person name="Naeem R."/>
            <person name="Malas T.B."/>
            <person name="Moussa E."/>
            <person name="Panigrahi A."/>
            <person name="Vermont S.J."/>
            <person name="Otto T.D."/>
            <person name="Wastling J."/>
            <person name="Pain A."/>
        </authorList>
    </citation>
    <scope>NUCLEOTIDE SEQUENCE</scope>
    <source>
        <strain evidence="2">Liverpool</strain>
    </source>
</reference>
<proteinExistence type="predicted"/>
<feature type="region of interest" description="Disordered" evidence="1">
    <location>
        <begin position="387"/>
        <end position="626"/>
    </location>
</feature>
<feature type="compositionally biased region" description="Basic and acidic residues" evidence="1">
    <location>
        <begin position="211"/>
        <end position="226"/>
    </location>
</feature>
<sequence length="873" mass="93459">MGGECVVSWGRRSAMDSGRRLGAWISGKAAGFRVSLCRSQWHVVFLGLLLCQAASLCVPRTQQHVRENQRASMCVGRSAIKHQPRSVSLRPRWSSGGSPRQGTVNQTLLSFLPENERFVESLFPSSLGRIVATFPSLCSPGLFLGAYAEFVHSAKTHDATTPAAGGVPGRADRAGAKTHRTKKKSHLHHNARRSKKGQDVHGSEKGAQSESEARVLEAEREPENARGEGAASSSLQAPTIHLHADTAPFAEGAPQHGTKNGRIVIALHAPSSSAAYPWKPADEDGPGSEFSQVFRSLPLVPGQELPLANRTLEANLHGSLALELRPQADRSLGHPFRGLKSNPHGTREALEGRGVQSTEPVDATEENAGSGLKGEVLVEEKQAVFPSGRKEFATEPQREGRLSEQSQDVTESMQPFALPSQGVQLPRKLESARSPAAGDGVRPTSRDIRAGVRRPPANPRWRGHQKQGDKGQSAGGGVQPPGESSNPSGKAALDSPLPISAASQGTSPRGRPGESGNTSREADPFSVASHANHGGEGRETSATDQTFHPSSPSTSQNTAEFGSASSYVPSPSDSPSDATRYHPEALQSIPPLERTGHGPGIAGRRRRWPREWDGDGNPGSRRTFRGWQNAFPRARLGGAFAFPEDPVANDWAPHDDPKRLGGAPLFDFSEEDLKRMGFETPIEQTPSPSQEMDANYKSIPASMFIFPPGARRGDLEAAVQRQGDGGRRMVRSAEVQSIRGVSADELANGHKPSTETVAKALKVTTEAGPAVDSSYQRYNNISNSESSDQDPLLFDDIMEAPTPTPSLFGHFSPLDGNSKEKSGVEFGCFLPLPGMSAVSFLGRTKTATQVSEGAEAQEKLFIPTLSVFSSHFL</sequence>
<accession>A0A0F7U9G0</accession>
<feature type="region of interest" description="Disordered" evidence="1">
    <location>
        <begin position="331"/>
        <end position="374"/>
    </location>
</feature>
<feature type="compositionally biased region" description="Basic and acidic residues" evidence="1">
    <location>
        <begin position="387"/>
        <end position="402"/>
    </location>
</feature>
<dbReference type="EMBL" id="LN714481">
    <property type="protein sequence ID" value="CEL66473.1"/>
    <property type="molecule type" value="Genomic_DNA"/>
</dbReference>
<organism evidence="2">
    <name type="scientific">Neospora caninum (strain Liverpool)</name>
    <dbReference type="NCBI Taxonomy" id="572307"/>
    <lineage>
        <taxon>Eukaryota</taxon>
        <taxon>Sar</taxon>
        <taxon>Alveolata</taxon>
        <taxon>Apicomplexa</taxon>
        <taxon>Conoidasida</taxon>
        <taxon>Coccidia</taxon>
        <taxon>Eucoccidiorida</taxon>
        <taxon>Eimeriorina</taxon>
        <taxon>Sarcocystidae</taxon>
        <taxon>Neospora</taxon>
    </lineage>
</organism>
<gene>
    <name evidence="2" type="ORF">BN1204_022850</name>
</gene>
<evidence type="ECO:0000313" key="2">
    <source>
        <dbReference type="EMBL" id="CEL66473.1"/>
    </source>
</evidence>
<evidence type="ECO:0000256" key="1">
    <source>
        <dbReference type="SAM" id="MobiDB-lite"/>
    </source>
</evidence>